<reference evidence="3 4" key="1">
    <citation type="journal article" date="2020" name="ISME J.">
        <title>Uncovering the hidden diversity of litter-decomposition mechanisms in mushroom-forming fungi.</title>
        <authorList>
            <person name="Floudas D."/>
            <person name="Bentzer J."/>
            <person name="Ahren D."/>
            <person name="Johansson T."/>
            <person name="Persson P."/>
            <person name="Tunlid A."/>
        </authorList>
    </citation>
    <scope>NUCLEOTIDE SEQUENCE [LARGE SCALE GENOMIC DNA]</scope>
    <source>
        <strain evidence="3 4">CBS 661.87</strain>
    </source>
</reference>
<gene>
    <name evidence="3" type="ORF">D9615_001472</name>
</gene>
<dbReference type="Gene3D" id="3.40.50.10190">
    <property type="entry name" value="BRCT domain"/>
    <property type="match status" value="1"/>
</dbReference>
<evidence type="ECO:0000256" key="1">
    <source>
        <dbReference type="SAM" id="MobiDB-lite"/>
    </source>
</evidence>
<keyword evidence="4" id="KW-1185">Reference proteome</keyword>
<organism evidence="3 4">
    <name type="scientific">Tricholomella constricta</name>
    <dbReference type="NCBI Taxonomy" id="117010"/>
    <lineage>
        <taxon>Eukaryota</taxon>
        <taxon>Fungi</taxon>
        <taxon>Dikarya</taxon>
        <taxon>Basidiomycota</taxon>
        <taxon>Agaricomycotina</taxon>
        <taxon>Agaricomycetes</taxon>
        <taxon>Agaricomycetidae</taxon>
        <taxon>Agaricales</taxon>
        <taxon>Tricholomatineae</taxon>
        <taxon>Lyophyllaceae</taxon>
        <taxon>Tricholomella</taxon>
    </lineage>
</organism>
<feature type="region of interest" description="Disordered" evidence="1">
    <location>
        <begin position="274"/>
        <end position="340"/>
    </location>
</feature>
<feature type="compositionally biased region" description="Low complexity" evidence="1">
    <location>
        <begin position="325"/>
        <end position="335"/>
    </location>
</feature>
<feature type="domain" description="BRCT" evidence="2">
    <location>
        <begin position="371"/>
        <end position="460"/>
    </location>
</feature>
<feature type="compositionally biased region" description="Polar residues" evidence="1">
    <location>
        <begin position="533"/>
        <end position="544"/>
    </location>
</feature>
<feature type="region of interest" description="Disordered" evidence="1">
    <location>
        <begin position="453"/>
        <end position="569"/>
    </location>
</feature>
<evidence type="ECO:0000259" key="2">
    <source>
        <dbReference type="PROSITE" id="PS50172"/>
    </source>
</evidence>
<dbReference type="EMBL" id="JAACJP010000004">
    <property type="protein sequence ID" value="KAF5385227.1"/>
    <property type="molecule type" value="Genomic_DNA"/>
</dbReference>
<proteinExistence type="predicted"/>
<accession>A0A8H5HL01</accession>
<evidence type="ECO:0000313" key="4">
    <source>
        <dbReference type="Proteomes" id="UP000565441"/>
    </source>
</evidence>
<dbReference type="SUPFAM" id="SSF52113">
    <property type="entry name" value="BRCT domain"/>
    <property type="match status" value="1"/>
</dbReference>
<dbReference type="Pfam" id="PF16589">
    <property type="entry name" value="BRCT_2"/>
    <property type="match status" value="1"/>
</dbReference>
<dbReference type="AlphaFoldDB" id="A0A8H5HL01"/>
<evidence type="ECO:0000313" key="3">
    <source>
        <dbReference type="EMBL" id="KAF5385227.1"/>
    </source>
</evidence>
<feature type="compositionally biased region" description="Polar residues" evidence="1">
    <location>
        <begin position="274"/>
        <end position="311"/>
    </location>
</feature>
<feature type="region of interest" description="Disordered" evidence="1">
    <location>
        <begin position="642"/>
        <end position="683"/>
    </location>
</feature>
<name>A0A8H5HL01_9AGAR</name>
<dbReference type="PROSITE" id="PS50172">
    <property type="entry name" value="BRCT"/>
    <property type="match status" value="1"/>
</dbReference>
<comment type="caution">
    <text evidence="3">The sequence shown here is derived from an EMBL/GenBank/DDBJ whole genome shotgun (WGS) entry which is preliminary data.</text>
</comment>
<protein>
    <recommendedName>
        <fullName evidence="2">BRCT domain-containing protein</fullName>
    </recommendedName>
</protein>
<dbReference type="InterPro" id="IPR001357">
    <property type="entry name" value="BRCT_dom"/>
</dbReference>
<dbReference type="Proteomes" id="UP000565441">
    <property type="component" value="Unassembled WGS sequence"/>
</dbReference>
<dbReference type="InterPro" id="IPR036420">
    <property type="entry name" value="BRCT_dom_sf"/>
</dbReference>
<dbReference type="OrthoDB" id="426865at2759"/>
<feature type="compositionally biased region" description="Basic and acidic residues" evidence="1">
    <location>
        <begin position="485"/>
        <end position="527"/>
    </location>
</feature>
<sequence length="769" mass="85336">MAGPSLSQPSEDIPQIFCKADGSQWSVFVEAGGIIGRPKLIRALKKAGAIVCSDPKAAQVILVDSSSPQGKLFIRDWGKDANKAVLEYSWANRSIAVGRILDRDEQWGGFLAVDDGLPIVKDEAEHNPLPTPRITPVEVSTFERKNSIPQSRMSIDVPSEISQPTPQPFQNGVAYSSDPNVPLPSQQLQPQLPPHVLATLMAQSQAMAQSFPQSQFTNMIPNFQFPAGSDNLPQAMMNVMNPSYYAFMHQGMMPWNATAGQNFGASFLNPQMNSMNPGQIPQDPVNVNTGYTPNSSSMPTHGSIESPQSPSGIPPSLRRKSPVLSRSTPSSYTSSGQMRSASPANYFASMSSYTSTQSTPGSVPPLLSTLFRSKTGRELSFFVQVDLNNRSKVVSAIKKNGGKIVTSNMTADYAILYSRSKTFEHLLESTLTAGRPAVSASFVYDSVEQNKILDPSPYEFDPPKPSMRGKRKRGKSEDDDDDEFPKDIAERKRLERNRRQTERRHALRLKEETSPVKKAKISFEETSRPCSEVQDSLLQRSQSVLDEPSRPRSPTPPAEHTRIRRGSSDGFMYSDHEVDYCRRYVKVLLERDHRISNSAIAQALSKKMDNHSLGSWKTFLTAKKFGTEYEELRKRASIAYRKVQSNREASQPQEKVEAGPSGTRNSPPRNLKPEPPSVPEVSKENLLEREVEIVAQFFATGGGQENAEEENADEENADEDIDKVWSRLTGQVQCQSAISWEEFYSEYHEAVGKRYNELTDIPTAEATSA</sequence>